<proteinExistence type="predicted"/>
<sequence>MINDWSCRFNNVKAILQLKKSINFGDVSLNFETVAKTLKELEGTFIDGFENNIKYLLNSNHWNANNLVAGKPSISLRSRMDEYAFELHCFPIVKDEAQAVVVSRDPNSPFTEYNPASFGPLLKINGLNNLISMAVRKGDDADMELIKYAHMMTEQLITLFTKRLNVTERTGKSVKDFFEMMAEDEAALKSV</sequence>
<organism evidence="1 2">
    <name type="scientific">Paraglaciecola algarum</name>
    <dbReference type="NCBI Taxonomy" id="3050085"/>
    <lineage>
        <taxon>Bacteria</taxon>
        <taxon>Pseudomonadati</taxon>
        <taxon>Pseudomonadota</taxon>
        <taxon>Gammaproteobacteria</taxon>
        <taxon>Alteromonadales</taxon>
        <taxon>Alteromonadaceae</taxon>
        <taxon>Paraglaciecola</taxon>
    </lineage>
</organism>
<comment type="caution">
    <text evidence="1">The sequence shown here is derived from an EMBL/GenBank/DDBJ whole genome shotgun (WGS) entry which is preliminary data.</text>
</comment>
<accession>A0ABS9D8A9</accession>
<gene>
    <name evidence="1" type="ORF">L0668_12580</name>
</gene>
<reference evidence="1 2" key="1">
    <citation type="submission" date="2022-01" db="EMBL/GenBank/DDBJ databases">
        <title>Paraglaciecola sp. G1-23.</title>
        <authorList>
            <person name="Jin M.S."/>
            <person name="Han D.M."/>
            <person name="Kim H.M."/>
            <person name="Jeon C.O."/>
        </authorList>
    </citation>
    <scope>NUCLEOTIDE SEQUENCE [LARGE SCALE GENOMIC DNA]</scope>
    <source>
        <strain evidence="1 2">G1-23</strain>
    </source>
</reference>
<dbReference type="RefSeq" id="WP_235312988.1">
    <property type="nucleotide sequence ID" value="NZ_JAKGAS010000006.1"/>
</dbReference>
<evidence type="ECO:0000313" key="1">
    <source>
        <dbReference type="EMBL" id="MCF2948949.1"/>
    </source>
</evidence>
<name>A0ABS9D8A9_9ALTE</name>
<keyword evidence="2" id="KW-1185">Reference proteome</keyword>
<protein>
    <submittedName>
        <fullName evidence="1">Uncharacterized protein</fullName>
    </submittedName>
</protein>
<dbReference type="EMBL" id="JAKGAS010000006">
    <property type="protein sequence ID" value="MCF2948949.1"/>
    <property type="molecule type" value="Genomic_DNA"/>
</dbReference>
<evidence type="ECO:0000313" key="2">
    <source>
        <dbReference type="Proteomes" id="UP001521137"/>
    </source>
</evidence>
<dbReference type="Proteomes" id="UP001521137">
    <property type="component" value="Unassembled WGS sequence"/>
</dbReference>